<evidence type="ECO:0000313" key="3">
    <source>
        <dbReference type="EMBL" id="RSM37929.1"/>
    </source>
</evidence>
<evidence type="ECO:0000256" key="2">
    <source>
        <dbReference type="SAM" id="SignalP"/>
    </source>
</evidence>
<organism evidence="3 4">
    <name type="scientific">Amycolatopsis balhimycina DSM 5908</name>
    <dbReference type="NCBI Taxonomy" id="1081091"/>
    <lineage>
        <taxon>Bacteria</taxon>
        <taxon>Bacillati</taxon>
        <taxon>Actinomycetota</taxon>
        <taxon>Actinomycetes</taxon>
        <taxon>Pseudonocardiales</taxon>
        <taxon>Pseudonocardiaceae</taxon>
        <taxon>Amycolatopsis</taxon>
    </lineage>
</organism>
<name>A0A428W4C7_AMYBA</name>
<feature type="region of interest" description="Disordered" evidence="1">
    <location>
        <begin position="31"/>
        <end position="51"/>
    </location>
</feature>
<accession>A0A428W4C7</accession>
<keyword evidence="4" id="KW-1185">Reference proteome</keyword>
<dbReference type="EMBL" id="QHHU01000063">
    <property type="protein sequence ID" value="RSM37929.1"/>
    <property type="molecule type" value="Genomic_DNA"/>
</dbReference>
<proteinExistence type="predicted"/>
<dbReference type="RefSeq" id="WP_020646511.1">
    <property type="nucleotide sequence ID" value="NZ_QHHU01000063.1"/>
</dbReference>
<feature type="compositionally biased region" description="Low complexity" evidence="1">
    <location>
        <begin position="31"/>
        <end position="49"/>
    </location>
</feature>
<comment type="caution">
    <text evidence="3">The sequence shown here is derived from an EMBL/GenBank/DDBJ whole genome shotgun (WGS) entry which is preliminary data.</text>
</comment>
<sequence>MRSPSRPPGRRTTIALLALGLTSAILVAPAGGAAAAPPGGPPGAAAPAGSALPLTERAEWLHKIRIDANGEGDFHNGDKPSPFCFGFSEVPA</sequence>
<dbReference type="Proteomes" id="UP000286716">
    <property type="component" value="Unassembled WGS sequence"/>
</dbReference>
<evidence type="ECO:0000313" key="4">
    <source>
        <dbReference type="Proteomes" id="UP000286716"/>
    </source>
</evidence>
<dbReference type="AlphaFoldDB" id="A0A428W4C7"/>
<feature type="signal peptide" evidence="2">
    <location>
        <begin position="1"/>
        <end position="30"/>
    </location>
</feature>
<protein>
    <submittedName>
        <fullName evidence="3">Uncharacterized protein</fullName>
    </submittedName>
</protein>
<keyword evidence="2" id="KW-0732">Signal</keyword>
<dbReference type="OrthoDB" id="5503950at2"/>
<reference evidence="3 4" key="1">
    <citation type="submission" date="2018-05" db="EMBL/GenBank/DDBJ databases">
        <title>Evolution of GPA BGCs.</title>
        <authorList>
            <person name="Waglechner N."/>
            <person name="Wright G.D."/>
        </authorList>
    </citation>
    <scope>NUCLEOTIDE SEQUENCE [LARGE SCALE GENOMIC DNA]</scope>
    <source>
        <strain evidence="3 4">DSM 5908</strain>
    </source>
</reference>
<evidence type="ECO:0000256" key="1">
    <source>
        <dbReference type="SAM" id="MobiDB-lite"/>
    </source>
</evidence>
<feature type="chain" id="PRO_5038349409" evidence="2">
    <location>
        <begin position="31"/>
        <end position="92"/>
    </location>
</feature>
<gene>
    <name evidence="3" type="ORF">DMA12_34805</name>
</gene>